<protein>
    <submittedName>
        <fullName evidence="1">Uncharacterized protein</fullName>
    </submittedName>
</protein>
<reference evidence="1 2" key="1">
    <citation type="journal article" date="2018" name="J. Allergy Clin. Immunol.">
        <title>High-quality assembly of Dermatophagoides pteronyssinus genome and transcriptome reveals a wide range of novel allergens.</title>
        <authorList>
            <person name="Liu X.Y."/>
            <person name="Yang K.Y."/>
            <person name="Wang M.Q."/>
            <person name="Kwok J.S."/>
            <person name="Zeng X."/>
            <person name="Yang Z."/>
            <person name="Xiao X.J."/>
            <person name="Lau C.P."/>
            <person name="Li Y."/>
            <person name="Huang Z.M."/>
            <person name="Ba J.G."/>
            <person name="Yim A.K."/>
            <person name="Ouyang C.Y."/>
            <person name="Ngai S.M."/>
            <person name="Chan T.F."/>
            <person name="Leung E.L."/>
            <person name="Liu L."/>
            <person name="Liu Z.G."/>
            <person name="Tsui S.K."/>
        </authorList>
    </citation>
    <scope>NUCLEOTIDE SEQUENCE [LARGE SCALE GENOMIC DNA]</scope>
    <source>
        <strain evidence="1">Derp</strain>
    </source>
</reference>
<evidence type="ECO:0000313" key="2">
    <source>
        <dbReference type="Proteomes" id="UP000887458"/>
    </source>
</evidence>
<accession>A0ABQ8IR90</accession>
<reference evidence="1 2" key="2">
    <citation type="journal article" date="2022" name="Mol. Biol. Evol.">
        <title>Comparative Genomics Reveals Insights into the Divergent Evolution of Astigmatic Mites and Household Pest Adaptations.</title>
        <authorList>
            <person name="Xiong Q."/>
            <person name="Wan A.T."/>
            <person name="Liu X."/>
            <person name="Fung C.S."/>
            <person name="Xiao X."/>
            <person name="Malainual N."/>
            <person name="Hou J."/>
            <person name="Wang L."/>
            <person name="Wang M."/>
            <person name="Yang K.Y."/>
            <person name="Cui Y."/>
            <person name="Leung E.L."/>
            <person name="Nong W."/>
            <person name="Shin S.K."/>
            <person name="Au S.W."/>
            <person name="Jeong K.Y."/>
            <person name="Chew F.T."/>
            <person name="Hui J.H."/>
            <person name="Leung T.F."/>
            <person name="Tungtrongchitr A."/>
            <person name="Zhong N."/>
            <person name="Liu Z."/>
            <person name="Tsui S.K."/>
        </authorList>
    </citation>
    <scope>NUCLEOTIDE SEQUENCE [LARGE SCALE GENOMIC DNA]</scope>
    <source>
        <strain evidence="1">Derp</strain>
    </source>
</reference>
<comment type="caution">
    <text evidence="1">The sequence shown here is derived from an EMBL/GenBank/DDBJ whole genome shotgun (WGS) entry which is preliminary data.</text>
</comment>
<sequence>MTIIIVGMSDVNKPDINQESRIVFAVNDHHQDDSNAEYLRRLVSHKSSTDATVCDTHVSHIIIIIMGNIQDENY</sequence>
<proteinExistence type="predicted"/>
<evidence type="ECO:0000313" key="1">
    <source>
        <dbReference type="EMBL" id="KAH9412825.1"/>
    </source>
</evidence>
<keyword evidence="2" id="KW-1185">Reference proteome</keyword>
<dbReference type="EMBL" id="NJHN03000128">
    <property type="protein sequence ID" value="KAH9412825.1"/>
    <property type="molecule type" value="Genomic_DNA"/>
</dbReference>
<organism evidence="1 2">
    <name type="scientific">Dermatophagoides pteronyssinus</name>
    <name type="common">European house dust mite</name>
    <dbReference type="NCBI Taxonomy" id="6956"/>
    <lineage>
        <taxon>Eukaryota</taxon>
        <taxon>Metazoa</taxon>
        <taxon>Ecdysozoa</taxon>
        <taxon>Arthropoda</taxon>
        <taxon>Chelicerata</taxon>
        <taxon>Arachnida</taxon>
        <taxon>Acari</taxon>
        <taxon>Acariformes</taxon>
        <taxon>Sarcoptiformes</taxon>
        <taxon>Astigmata</taxon>
        <taxon>Psoroptidia</taxon>
        <taxon>Analgoidea</taxon>
        <taxon>Pyroglyphidae</taxon>
        <taxon>Dermatophagoidinae</taxon>
        <taxon>Dermatophagoides</taxon>
    </lineage>
</organism>
<gene>
    <name evidence="1" type="ORF">DERP_009807</name>
</gene>
<dbReference type="Proteomes" id="UP000887458">
    <property type="component" value="Unassembled WGS sequence"/>
</dbReference>
<name>A0ABQ8IR90_DERPT</name>